<dbReference type="Gramene" id="TKW38272">
    <property type="protein sequence ID" value="TKW38272"/>
    <property type="gene ID" value="SEVIR_1G103400v2"/>
</dbReference>
<feature type="compositionally biased region" description="Basic and acidic residues" evidence="1">
    <location>
        <begin position="137"/>
        <end position="149"/>
    </location>
</feature>
<proteinExistence type="predicted"/>
<feature type="compositionally biased region" description="Pro residues" evidence="1">
    <location>
        <begin position="110"/>
        <end position="125"/>
    </location>
</feature>
<sequence length="243" mass="26934">MDTSGVQGPKPIPSETSPPSRPSLEHRGGRTLDHDERGESTKEGGRRPPAINTQPGRPAPRRTAFFPLAPPPPPSPSSSLRTSLDHLWRSLDFQRKQLKPQARRTRHPQAPVPHPAWPAAVPPDPLHCRPRPAAVRPRSEHPRSERERMASLAKHVAGLPCPPLSGASRSHRRPAAPRRPPSALVCGTYALTKEERERERMRQQFDEASERCAPRPWRASPSPPRTSTLPWSPPTSTPRSAPL</sequence>
<dbReference type="EMBL" id="CM016552">
    <property type="protein sequence ID" value="TKW38272.1"/>
    <property type="molecule type" value="Genomic_DNA"/>
</dbReference>
<feature type="compositionally biased region" description="Basic and acidic residues" evidence="1">
    <location>
        <begin position="83"/>
        <end position="95"/>
    </location>
</feature>
<protein>
    <submittedName>
        <fullName evidence="2">Uncharacterized protein</fullName>
    </submittedName>
</protein>
<evidence type="ECO:0000313" key="2">
    <source>
        <dbReference type="EMBL" id="TKW38272.1"/>
    </source>
</evidence>
<name>A0A4U6W7P1_SETVI</name>
<gene>
    <name evidence="2" type="ORF">SEVIR_1G103400v2</name>
</gene>
<accession>A0A4U6W7P1</accession>
<feature type="region of interest" description="Disordered" evidence="1">
    <location>
        <begin position="1"/>
        <end position="243"/>
    </location>
</feature>
<feature type="compositionally biased region" description="Basic and acidic residues" evidence="1">
    <location>
        <begin position="192"/>
        <end position="213"/>
    </location>
</feature>
<keyword evidence="3" id="KW-1185">Reference proteome</keyword>
<feature type="compositionally biased region" description="Basic residues" evidence="1">
    <location>
        <begin position="96"/>
        <end position="107"/>
    </location>
</feature>
<evidence type="ECO:0000313" key="3">
    <source>
        <dbReference type="Proteomes" id="UP000298652"/>
    </source>
</evidence>
<dbReference type="AlphaFoldDB" id="A0A4U6W7P1"/>
<reference evidence="2" key="1">
    <citation type="submission" date="2019-03" db="EMBL/GenBank/DDBJ databases">
        <title>WGS assembly of Setaria viridis.</title>
        <authorList>
            <person name="Huang P."/>
            <person name="Jenkins J."/>
            <person name="Grimwood J."/>
            <person name="Barry K."/>
            <person name="Healey A."/>
            <person name="Mamidi S."/>
            <person name="Sreedasyam A."/>
            <person name="Shu S."/>
            <person name="Feldman M."/>
            <person name="Wu J."/>
            <person name="Yu Y."/>
            <person name="Chen C."/>
            <person name="Johnson J."/>
            <person name="Rokhsar D."/>
            <person name="Baxter I."/>
            <person name="Schmutz J."/>
            <person name="Brutnell T."/>
            <person name="Kellogg E."/>
        </authorList>
    </citation>
    <scope>NUCLEOTIDE SEQUENCE [LARGE SCALE GENOMIC DNA]</scope>
</reference>
<feature type="compositionally biased region" description="Low complexity" evidence="1">
    <location>
        <begin position="214"/>
        <end position="230"/>
    </location>
</feature>
<dbReference type="Proteomes" id="UP000298652">
    <property type="component" value="Chromosome 1"/>
</dbReference>
<feature type="compositionally biased region" description="Basic and acidic residues" evidence="1">
    <location>
        <begin position="23"/>
        <end position="46"/>
    </location>
</feature>
<organism evidence="2 3">
    <name type="scientific">Setaria viridis</name>
    <name type="common">Green bristlegrass</name>
    <name type="synonym">Setaria italica subsp. viridis</name>
    <dbReference type="NCBI Taxonomy" id="4556"/>
    <lineage>
        <taxon>Eukaryota</taxon>
        <taxon>Viridiplantae</taxon>
        <taxon>Streptophyta</taxon>
        <taxon>Embryophyta</taxon>
        <taxon>Tracheophyta</taxon>
        <taxon>Spermatophyta</taxon>
        <taxon>Magnoliopsida</taxon>
        <taxon>Liliopsida</taxon>
        <taxon>Poales</taxon>
        <taxon>Poaceae</taxon>
        <taxon>PACMAD clade</taxon>
        <taxon>Panicoideae</taxon>
        <taxon>Panicodae</taxon>
        <taxon>Paniceae</taxon>
        <taxon>Cenchrinae</taxon>
        <taxon>Setaria</taxon>
    </lineage>
</organism>
<evidence type="ECO:0000256" key="1">
    <source>
        <dbReference type="SAM" id="MobiDB-lite"/>
    </source>
</evidence>